<accession>A0A0S2HUU0</accession>
<keyword evidence="4" id="KW-1185">Reference proteome</keyword>
<sequence length="408" mass="48887" precursor="true">MKMKFRFSIILLLSILNSIAQDFRLDTILQWEDHLLYLNKYENNQLKCYSKEYKNKSYLFFNQIPIDSNQIQTRSNPFFIDNKIFFNANRLENSFSIDKFNTKRIYYDIKDSMTYEFNYKFNFDINYQQCYIVDTPYWKLKLVNPMNGQKSSFMDFFDFAEHETNRGITYPLLSIDKVFFINHEVAFVRICLRGNFEGCIKYRYVVGNKGEILDVTDQIKSNYDGQKYFSEIIFTCEKNKFIRENLEIFTNSLSRKSVNRLFDENFTYISDLLVLNNPVLIGVNIQNGKLQYHFLRSFLNNEVKVIIPYKFIPQLDLAMYKAHKNNKLTEEDLEGLDLYALGILRNSIFAKYNYAFNSEFYQAYFNLFAFYNHYEKKGKRTKDINDKLTETDKYNIKLITNIEKELGK</sequence>
<keyword evidence="1" id="KW-0732">Signal</keyword>
<dbReference type="Gene3D" id="1.20.58.1690">
    <property type="match status" value="1"/>
</dbReference>
<protein>
    <recommendedName>
        <fullName evidence="2">YARHG domain-containing protein</fullName>
    </recommendedName>
</protein>
<dbReference type="RefSeq" id="WP_057951449.1">
    <property type="nucleotide sequence ID" value="NZ_CP013118.1"/>
</dbReference>
<evidence type="ECO:0000313" key="4">
    <source>
        <dbReference type="Proteomes" id="UP000064893"/>
    </source>
</evidence>
<dbReference type="SMART" id="SM01324">
    <property type="entry name" value="YARHG"/>
    <property type="match status" value="1"/>
</dbReference>
<name>A0A0S2HUU0_9BACT</name>
<feature type="domain" description="YARHG" evidence="2">
    <location>
        <begin position="316"/>
        <end position="404"/>
    </location>
</feature>
<dbReference type="KEGG" id="blq:L21SP5_00145"/>
<dbReference type="InterPro" id="IPR025582">
    <property type="entry name" value="YARHG_dom"/>
</dbReference>
<organism evidence="3 4">
    <name type="scientific">Salinivirga cyanobacteriivorans</name>
    <dbReference type="NCBI Taxonomy" id="1307839"/>
    <lineage>
        <taxon>Bacteria</taxon>
        <taxon>Pseudomonadati</taxon>
        <taxon>Bacteroidota</taxon>
        <taxon>Bacteroidia</taxon>
        <taxon>Bacteroidales</taxon>
        <taxon>Salinivirgaceae</taxon>
        <taxon>Salinivirga</taxon>
    </lineage>
</organism>
<dbReference type="STRING" id="1307839.L21SP5_00145"/>
<feature type="chain" id="PRO_5006599118" description="YARHG domain-containing protein" evidence="1">
    <location>
        <begin position="21"/>
        <end position="408"/>
    </location>
</feature>
<gene>
    <name evidence="3" type="ORF">L21SP5_00145</name>
</gene>
<reference evidence="3 4" key="1">
    <citation type="submission" date="2015-11" db="EMBL/GenBank/DDBJ databases">
        <title>Description and complete genome sequence of a novel strain predominating in hypersaline microbial mats and representing a new family of the Bacteriodetes phylum.</title>
        <authorList>
            <person name="Spring S."/>
            <person name="Bunk B."/>
            <person name="Sproer C."/>
            <person name="Klenk H.-P."/>
        </authorList>
    </citation>
    <scope>NUCLEOTIDE SEQUENCE [LARGE SCALE GENOMIC DNA]</scope>
    <source>
        <strain evidence="3 4">L21-Spi-D4</strain>
    </source>
</reference>
<dbReference type="InterPro" id="IPR038434">
    <property type="entry name" value="YARHG_sf"/>
</dbReference>
<dbReference type="AlphaFoldDB" id="A0A0S2HUU0"/>
<dbReference type="Proteomes" id="UP000064893">
    <property type="component" value="Chromosome"/>
</dbReference>
<dbReference type="Pfam" id="PF13308">
    <property type="entry name" value="YARHG"/>
    <property type="match status" value="1"/>
</dbReference>
<dbReference type="EMBL" id="CP013118">
    <property type="protein sequence ID" value="ALO13825.1"/>
    <property type="molecule type" value="Genomic_DNA"/>
</dbReference>
<dbReference type="OrthoDB" id="353549at2"/>
<feature type="signal peptide" evidence="1">
    <location>
        <begin position="1"/>
        <end position="20"/>
    </location>
</feature>
<evidence type="ECO:0000259" key="2">
    <source>
        <dbReference type="SMART" id="SM01324"/>
    </source>
</evidence>
<evidence type="ECO:0000256" key="1">
    <source>
        <dbReference type="SAM" id="SignalP"/>
    </source>
</evidence>
<evidence type="ECO:0000313" key="3">
    <source>
        <dbReference type="EMBL" id="ALO13825.1"/>
    </source>
</evidence>
<proteinExistence type="predicted"/>